<dbReference type="EMBL" id="JAIVGD010000019">
    <property type="protein sequence ID" value="KAH0748124.1"/>
    <property type="molecule type" value="Genomic_DNA"/>
</dbReference>
<comment type="caution">
    <text evidence="2">The sequence shown here is derived from an EMBL/GenBank/DDBJ whole genome shotgun (WGS) entry which is preliminary data.</text>
</comment>
<proteinExistence type="predicted"/>
<keyword evidence="3" id="KW-1185">Reference proteome</keyword>
<reference evidence="2 3" key="1">
    <citation type="journal article" date="2021" name="bioRxiv">
        <title>Chromosome-scale and haplotype-resolved genome assembly of a tetraploid potato cultivar.</title>
        <authorList>
            <person name="Sun H."/>
            <person name="Jiao W.-B."/>
            <person name="Krause K."/>
            <person name="Campoy J.A."/>
            <person name="Goel M."/>
            <person name="Folz-Donahue K."/>
            <person name="Kukat C."/>
            <person name="Huettel B."/>
            <person name="Schneeberger K."/>
        </authorList>
    </citation>
    <scope>NUCLEOTIDE SEQUENCE [LARGE SCALE GENOMIC DNA]</scope>
    <source>
        <strain evidence="2">SolTubOtavaFocal</strain>
        <tissue evidence="2">Leaves</tissue>
    </source>
</reference>
<feature type="region of interest" description="Disordered" evidence="1">
    <location>
        <begin position="42"/>
        <end position="76"/>
    </location>
</feature>
<dbReference type="Proteomes" id="UP000826656">
    <property type="component" value="Unassembled WGS sequence"/>
</dbReference>
<protein>
    <submittedName>
        <fullName evidence="2">Uncharacterized protein</fullName>
    </submittedName>
</protein>
<sequence>MEGQLKRHKLQLKSRISQTPSQYVRSAIGVSIKTQGSWRTITGETPISDPSSIGSVCFSTSNKRRRKKHQEQISEP</sequence>
<evidence type="ECO:0000313" key="3">
    <source>
        <dbReference type="Proteomes" id="UP000826656"/>
    </source>
</evidence>
<organism evidence="2 3">
    <name type="scientific">Solanum tuberosum</name>
    <name type="common">Potato</name>
    <dbReference type="NCBI Taxonomy" id="4113"/>
    <lineage>
        <taxon>Eukaryota</taxon>
        <taxon>Viridiplantae</taxon>
        <taxon>Streptophyta</taxon>
        <taxon>Embryophyta</taxon>
        <taxon>Tracheophyta</taxon>
        <taxon>Spermatophyta</taxon>
        <taxon>Magnoliopsida</taxon>
        <taxon>eudicotyledons</taxon>
        <taxon>Gunneridae</taxon>
        <taxon>Pentapetalae</taxon>
        <taxon>asterids</taxon>
        <taxon>lamiids</taxon>
        <taxon>Solanales</taxon>
        <taxon>Solanaceae</taxon>
        <taxon>Solanoideae</taxon>
        <taxon>Solaneae</taxon>
        <taxon>Solanum</taxon>
    </lineage>
</organism>
<accession>A0ABQ7UEX3</accession>
<gene>
    <name evidence="2" type="ORF">KY290_027356</name>
</gene>
<evidence type="ECO:0000256" key="1">
    <source>
        <dbReference type="SAM" id="MobiDB-lite"/>
    </source>
</evidence>
<name>A0ABQ7UEX3_SOLTU</name>
<evidence type="ECO:0000313" key="2">
    <source>
        <dbReference type="EMBL" id="KAH0748124.1"/>
    </source>
</evidence>
<feature type="compositionally biased region" description="Polar residues" evidence="1">
    <location>
        <begin position="42"/>
        <end position="61"/>
    </location>
</feature>